<keyword evidence="2" id="KW-0238">DNA-binding</keyword>
<dbReference type="GO" id="GO:0003700">
    <property type="term" value="F:DNA-binding transcription factor activity"/>
    <property type="evidence" value="ECO:0007669"/>
    <property type="project" value="InterPro"/>
</dbReference>
<dbReference type="Gene3D" id="1.10.10.60">
    <property type="entry name" value="Homeodomain-like"/>
    <property type="match status" value="1"/>
</dbReference>
<dbReference type="InterPro" id="IPR009057">
    <property type="entry name" value="Homeodomain-like_sf"/>
</dbReference>
<dbReference type="InterPro" id="IPR018060">
    <property type="entry name" value="HTH_AraC"/>
</dbReference>
<dbReference type="SUPFAM" id="SSF46689">
    <property type="entry name" value="Homeodomain-like"/>
    <property type="match status" value="2"/>
</dbReference>
<protein>
    <submittedName>
        <fullName evidence="5">Helix-turn-helix domain-containing protein</fullName>
    </submittedName>
</protein>
<dbReference type="InterPro" id="IPR018062">
    <property type="entry name" value="HTH_AraC-typ_CS"/>
</dbReference>
<reference evidence="5 6" key="1">
    <citation type="submission" date="2019-12" db="EMBL/GenBank/DDBJ databases">
        <title>Maritimibacter sp. nov. sp. isolated from sea sand.</title>
        <authorList>
            <person name="Kim J."/>
            <person name="Jeong S.E."/>
            <person name="Jung H.S."/>
            <person name="Jeon C.O."/>
        </authorList>
    </citation>
    <scope>NUCLEOTIDE SEQUENCE [LARGE SCALE GENOMIC DNA]</scope>
    <source>
        <strain evidence="5 6">DP07</strain>
    </source>
</reference>
<dbReference type="EMBL" id="WTUX01000011">
    <property type="protein sequence ID" value="MZR13129.1"/>
    <property type="molecule type" value="Genomic_DNA"/>
</dbReference>
<sequence length="308" mass="33683">MEEEVAQARLAPVEAMRQVWHMDTRWEFGAANGICGVVWDCARPDLRHLPSNLPDDLLVVSLHRTPVDCVEVRLDGAPCHNGRLAAGSWMVVPSSGAPEALTEGVFSLLHLYVSRGLLRDVAAEYDIDLSPARMDECRTGRFDQHTLAATCQRIDSGAAIESDALARLSRDRMAQALVADMVALFAEDAGAPSGPETLTGPRARRVEALVAARLGEAITLDDMAGAAGLSRSHFLRAYKARFGETPMARLRHLRLERAMTLLRTTDASIGEIALATGFADQSHLSRHFKRLYGRPPGAIRSEIRATRR</sequence>
<dbReference type="Pfam" id="PF12833">
    <property type="entry name" value="HTH_18"/>
    <property type="match status" value="1"/>
</dbReference>
<comment type="caution">
    <text evidence="5">The sequence shown here is derived from an EMBL/GenBank/DDBJ whole genome shotgun (WGS) entry which is preliminary data.</text>
</comment>
<feature type="domain" description="HTH araC/xylS-type" evidence="4">
    <location>
        <begin position="204"/>
        <end position="302"/>
    </location>
</feature>
<keyword evidence="1" id="KW-0805">Transcription regulation</keyword>
<evidence type="ECO:0000259" key="4">
    <source>
        <dbReference type="PROSITE" id="PS01124"/>
    </source>
</evidence>
<organism evidence="5 6">
    <name type="scientific">Maritimibacter harenae</name>
    <dbReference type="NCBI Taxonomy" id="2606218"/>
    <lineage>
        <taxon>Bacteria</taxon>
        <taxon>Pseudomonadati</taxon>
        <taxon>Pseudomonadota</taxon>
        <taxon>Alphaproteobacteria</taxon>
        <taxon>Rhodobacterales</taxon>
        <taxon>Roseobacteraceae</taxon>
        <taxon>Maritimibacter</taxon>
    </lineage>
</organism>
<dbReference type="PROSITE" id="PS01124">
    <property type="entry name" value="HTH_ARAC_FAMILY_2"/>
    <property type="match status" value="1"/>
</dbReference>
<dbReference type="SMART" id="SM00342">
    <property type="entry name" value="HTH_ARAC"/>
    <property type="match status" value="1"/>
</dbReference>
<gene>
    <name evidence="5" type="ORF">GQE99_08870</name>
</gene>
<dbReference type="AlphaFoldDB" id="A0A845M276"/>
<dbReference type="RefSeq" id="WP_161351234.1">
    <property type="nucleotide sequence ID" value="NZ_WTUX01000011.1"/>
</dbReference>
<dbReference type="Proteomes" id="UP000467322">
    <property type="component" value="Unassembled WGS sequence"/>
</dbReference>
<accession>A0A845M276</accession>
<keyword evidence="6" id="KW-1185">Reference proteome</keyword>
<evidence type="ECO:0000256" key="1">
    <source>
        <dbReference type="ARBA" id="ARBA00023015"/>
    </source>
</evidence>
<evidence type="ECO:0000256" key="2">
    <source>
        <dbReference type="ARBA" id="ARBA00023125"/>
    </source>
</evidence>
<dbReference type="InterPro" id="IPR050204">
    <property type="entry name" value="AraC_XylS_family_regulators"/>
</dbReference>
<evidence type="ECO:0000313" key="6">
    <source>
        <dbReference type="Proteomes" id="UP000467322"/>
    </source>
</evidence>
<dbReference type="PROSITE" id="PS00041">
    <property type="entry name" value="HTH_ARAC_FAMILY_1"/>
    <property type="match status" value="1"/>
</dbReference>
<evidence type="ECO:0000313" key="5">
    <source>
        <dbReference type="EMBL" id="MZR13129.1"/>
    </source>
</evidence>
<proteinExistence type="predicted"/>
<evidence type="ECO:0000256" key="3">
    <source>
        <dbReference type="ARBA" id="ARBA00023163"/>
    </source>
</evidence>
<dbReference type="PANTHER" id="PTHR46796">
    <property type="entry name" value="HTH-TYPE TRANSCRIPTIONAL ACTIVATOR RHAS-RELATED"/>
    <property type="match status" value="1"/>
</dbReference>
<dbReference type="GO" id="GO:0043565">
    <property type="term" value="F:sequence-specific DNA binding"/>
    <property type="evidence" value="ECO:0007669"/>
    <property type="project" value="InterPro"/>
</dbReference>
<name>A0A845M276_9RHOB</name>
<keyword evidence="3" id="KW-0804">Transcription</keyword>